<gene>
    <name evidence="1" type="ORF">TNCV_2486831</name>
</gene>
<accession>A0A8X7BBC1</accession>
<comment type="caution">
    <text evidence="1">The sequence shown here is derived from an EMBL/GenBank/DDBJ whole genome shotgun (WGS) entry which is preliminary data.</text>
</comment>
<dbReference type="EMBL" id="BMAU01021371">
    <property type="protein sequence ID" value="GFY25563.1"/>
    <property type="molecule type" value="Genomic_DNA"/>
</dbReference>
<reference evidence="1" key="1">
    <citation type="submission" date="2020-08" db="EMBL/GenBank/DDBJ databases">
        <title>Multicomponent nature underlies the extraordinary mechanical properties of spider dragline silk.</title>
        <authorList>
            <person name="Kono N."/>
            <person name="Nakamura H."/>
            <person name="Mori M."/>
            <person name="Yoshida Y."/>
            <person name="Ohtoshi R."/>
            <person name="Malay A.D."/>
            <person name="Moran D.A.P."/>
            <person name="Tomita M."/>
            <person name="Numata K."/>
            <person name="Arakawa K."/>
        </authorList>
    </citation>
    <scope>NUCLEOTIDE SEQUENCE</scope>
</reference>
<protein>
    <submittedName>
        <fullName evidence="1">Uncharacterized protein</fullName>
    </submittedName>
</protein>
<keyword evidence="2" id="KW-1185">Reference proteome</keyword>
<name>A0A8X7BBC1_TRICX</name>
<dbReference type="AlphaFoldDB" id="A0A8X7BBC1"/>
<organism evidence="1 2">
    <name type="scientific">Trichonephila clavipes</name>
    <name type="common">Golden silk orbweaver</name>
    <name type="synonym">Nephila clavipes</name>
    <dbReference type="NCBI Taxonomy" id="2585209"/>
    <lineage>
        <taxon>Eukaryota</taxon>
        <taxon>Metazoa</taxon>
        <taxon>Ecdysozoa</taxon>
        <taxon>Arthropoda</taxon>
        <taxon>Chelicerata</taxon>
        <taxon>Arachnida</taxon>
        <taxon>Araneae</taxon>
        <taxon>Araneomorphae</taxon>
        <taxon>Entelegynae</taxon>
        <taxon>Araneoidea</taxon>
        <taxon>Nephilidae</taxon>
        <taxon>Trichonephila</taxon>
    </lineage>
</organism>
<evidence type="ECO:0000313" key="2">
    <source>
        <dbReference type="Proteomes" id="UP000887159"/>
    </source>
</evidence>
<sequence length="87" mass="9609">MVVIITSSSLGGTGNRHDDVLIPRVYQGRNNQTGVVCKLREWGVSTVVILVSGLWFSITSFPKLLDAISLRAGVAQWSRHWIMANMP</sequence>
<dbReference type="Proteomes" id="UP000887159">
    <property type="component" value="Unassembled WGS sequence"/>
</dbReference>
<evidence type="ECO:0000313" key="1">
    <source>
        <dbReference type="EMBL" id="GFY25563.1"/>
    </source>
</evidence>
<proteinExistence type="predicted"/>